<keyword evidence="3" id="KW-0816">Tricarboxylic acid cycle</keyword>
<keyword evidence="5" id="KW-0786">Thiamine pyrophosphate</keyword>
<evidence type="ECO:0000256" key="4">
    <source>
        <dbReference type="ARBA" id="ARBA00023002"/>
    </source>
</evidence>
<dbReference type="Pfam" id="PF00676">
    <property type="entry name" value="E1_dh"/>
    <property type="match status" value="1"/>
</dbReference>
<evidence type="ECO:0000313" key="9">
    <source>
        <dbReference type="Proteomes" id="UP001500908"/>
    </source>
</evidence>
<dbReference type="PANTHER" id="PTHR43257">
    <property type="entry name" value="PYRUVATE DEHYDROGENASE E1 COMPONENT BETA SUBUNIT"/>
    <property type="match status" value="1"/>
</dbReference>
<dbReference type="SUPFAM" id="SSF52922">
    <property type="entry name" value="TK C-terminal domain-like"/>
    <property type="match status" value="1"/>
</dbReference>
<dbReference type="Pfam" id="PF02780">
    <property type="entry name" value="Transketolase_C"/>
    <property type="match status" value="1"/>
</dbReference>
<dbReference type="CDD" id="cd02000">
    <property type="entry name" value="TPP_E1_PDC_ADC_BCADC"/>
    <property type="match status" value="1"/>
</dbReference>
<dbReference type="EC" id="2.3.1.61" evidence="2"/>
<evidence type="ECO:0000256" key="2">
    <source>
        <dbReference type="ARBA" id="ARBA00012945"/>
    </source>
</evidence>
<gene>
    <name evidence="8" type="ORF">GCM10022402_37730</name>
</gene>
<reference evidence="9" key="1">
    <citation type="journal article" date="2019" name="Int. J. Syst. Evol. Microbiol.">
        <title>The Global Catalogue of Microorganisms (GCM) 10K type strain sequencing project: providing services to taxonomists for standard genome sequencing and annotation.</title>
        <authorList>
            <consortium name="The Broad Institute Genomics Platform"/>
            <consortium name="The Broad Institute Genome Sequencing Center for Infectious Disease"/>
            <person name="Wu L."/>
            <person name="Ma J."/>
        </authorList>
    </citation>
    <scope>NUCLEOTIDE SEQUENCE [LARGE SCALE GENOMIC DNA]</scope>
    <source>
        <strain evidence="9">JCM 17137</strain>
    </source>
</reference>
<comment type="cofactor">
    <cofactor evidence="1">
        <name>thiamine diphosphate</name>
        <dbReference type="ChEBI" id="CHEBI:58937"/>
    </cofactor>
</comment>
<dbReference type="InterPro" id="IPR005475">
    <property type="entry name" value="Transketolase-like_Pyr-bd"/>
</dbReference>
<name>A0ABP7G4G3_9ACTN</name>
<keyword evidence="9" id="KW-1185">Reference proteome</keyword>
<evidence type="ECO:0000256" key="3">
    <source>
        <dbReference type="ARBA" id="ARBA00022532"/>
    </source>
</evidence>
<comment type="caution">
    <text evidence="8">The sequence shown here is derived from an EMBL/GenBank/DDBJ whole genome shotgun (WGS) entry which is preliminary data.</text>
</comment>
<accession>A0ABP7G4G3</accession>
<evidence type="ECO:0000259" key="7">
    <source>
        <dbReference type="SMART" id="SM00861"/>
    </source>
</evidence>
<proteinExistence type="predicted"/>
<dbReference type="Gene3D" id="3.40.50.920">
    <property type="match status" value="1"/>
</dbReference>
<dbReference type="Gene3D" id="3.40.50.970">
    <property type="match status" value="2"/>
</dbReference>
<dbReference type="InterPro" id="IPR009014">
    <property type="entry name" value="Transketo_C/PFOR_II"/>
</dbReference>
<dbReference type="InterPro" id="IPR029061">
    <property type="entry name" value="THDP-binding"/>
</dbReference>
<dbReference type="PANTHER" id="PTHR43257:SF2">
    <property type="entry name" value="PYRUVATE DEHYDROGENASE E1 COMPONENT SUBUNIT BETA"/>
    <property type="match status" value="1"/>
</dbReference>
<protein>
    <recommendedName>
        <fullName evidence="2">dihydrolipoyllysine-residue succinyltransferase</fullName>
        <ecNumber evidence="2">2.3.1.61</ecNumber>
    </recommendedName>
</protein>
<dbReference type="Pfam" id="PF02779">
    <property type="entry name" value="Transket_pyr"/>
    <property type="match status" value="1"/>
</dbReference>
<dbReference type="SMART" id="SM00861">
    <property type="entry name" value="Transket_pyr"/>
    <property type="match status" value="1"/>
</dbReference>
<dbReference type="Proteomes" id="UP001500908">
    <property type="component" value="Unassembled WGS sequence"/>
</dbReference>
<organism evidence="8 9">
    <name type="scientific">Salinactinospora qingdaonensis</name>
    <dbReference type="NCBI Taxonomy" id="702744"/>
    <lineage>
        <taxon>Bacteria</taxon>
        <taxon>Bacillati</taxon>
        <taxon>Actinomycetota</taxon>
        <taxon>Actinomycetes</taxon>
        <taxon>Streptosporangiales</taxon>
        <taxon>Nocardiopsidaceae</taxon>
        <taxon>Salinactinospora</taxon>
    </lineage>
</organism>
<comment type="catalytic activity">
    <reaction evidence="6">
        <text>N(6)-[(R)-lipoyl]-L-lysyl-[protein] + 2-oxoglutarate + H(+) = N(6)-[(R)-S(8)-succinyldihydrolipoyl]-L-lysyl-[protein] + CO2</text>
        <dbReference type="Rhea" id="RHEA:12188"/>
        <dbReference type="Rhea" id="RHEA-COMP:10474"/>
        <dbReference type="Rhea" id="RHEA-COMP:20092"/>
        <dbReference type="ChEBI" id="CHEBI:15378"/>
        <dbReference type="ChEBI" id="CHEBI:16526"/>
        <dbReference type="ChEBI" id="CHEBI:16810"/>
        <dbReference type="ChEBI" id="CHEBI:83099"/>
        <dbReference type="ChEBI" id="CHEBI:83120"/>
        <dbReference type="EC" id="1.2.4.2"/>
    </reaction>
</comment>
<dbReference type="InterPro" id="IPR033248">
    <property type="entry name" value="Transketolase_C"/>
</dbReference>
<evidence type="ECO:0000313" key="8">
    <source>
        <dbReference type="EMBL" id="GAA3755588.1"/>
    </source>
</evidence>
<dbReference type="EMBL" id="BAABDD010000021">
    <property type="protein sequence ID" value="GAA3755588.1"/>
    <property type="molecule type" value="Genomic_DNA"/>
</dbReference>
<dbReference type="SUPFAM" id="SSF52518">
    <property type="entry name" value="Thiamin diphosphate-binding fold (THDP-binding)"/>
    <property type="match status" value="2"/>
</dbReference>
<sequence length="617" mass="65627">MLRQGEAWFALSSAGHEALAAIAEALEEQDFLFPHYRDRSLVMARGMSVEDVARDLMAKADSSSAGRNMASHFSHRPGNVFSIASPTASQCLPAAGVAWAAARRNEQSVVICSLGEASTRQGEFFESLAFAVQNTLPVVFLVADNGYGISTPTSGTSPTDLGMLPSERLVFLDGADPEAVLETGRVAVATARSGGGPTVLWCRLDRLEPHSSSDDHRRYRSAEELASLRDPVTRYTEVLTAEGVVTAAEVARLQERFADEVERTFHRVAAEPAADPKGVHQHVFGPAPETVEPVPPSGGTVGAAVNRALSGGLAHDPDMLVFGEDVADPKGGVFGFTKGLGTDRVVNSPLAEATIVGVAVGLAAAGMRPVVELQFVDFVGPAWNQIAAQLSTLRWRTVSEWQCPVVMYAPWGAYLPGGGIWHSQSNESLFTHVPGLQVAVPSTPEDVEVTFAQAFAGHDPTLLLLPKHLLRLNREPAARPVPAHGARTVVSGTDVTVVTWGNGVEIATGAAAELDREGVSVEVIDLRWLVPWDRGAVAASVHSTGRLVVVQEDVRTSSFGAGLLADITGSDDEFYALLAPPRLVSRDDLHVPFHPQLERVVLPSADDVVTAIRSVLS</sequence>
<evidence type="ECO:0000256" key="5">
    <source>
        <dbReference type="ARBA" id="ARBA00023052"/>
    </source>
</evidence>
<evidence type="ECO:0000256" key="1">
    <source>
        <dbReference type="ARBA" id="ARBA00001964"/>
    </source>
</evidence>
<feature type="domain" description="Transketolase-like pyrimidine-binding" evidence="7">
    <location>
        <begin position="299"/>
        <end position="472"/>
    </location>
</feature>
<dbReference type="InterPro" id="IPR001017">
    <property type="entry name" value="DH_E1"/>
</dbReference>
<evidence type="ECO:0000256" key="6">
    <source>
        <dbReference type="ARBA" id="ARBA00051911"/>
    </source>
</evidence>
<keyword evidence="4" id="KW-0560">Oxidoreductase</keyword>